<feature type="compositionally biased region" description="Basic and acidic residues" evidence="1">
    <location>
        <begin position="86"/>
        <end position="99"/>
    </location>
</feature>
<feature type="region of interest" description="Disordered" evidence="1">
    <location>
        <begin position="1"/>
        <end position="57"/>
    </location>
</feature>
<evidence type="ECO:0000313" key="2">
    <source>
        <dbReference type="EMBL" id="CAF1422209.1"/>
    </source>
</evidence>
<feature type="compositionally biased region" description="Polar residues" evidence="1">
    <location>
        <begin position="116"/>
        <end position="125"/>
    </location>
</feature>
<protein>
    <submittedName>
        <fullName evidence="2">Uncharacterized protein</fullName>
    </submittedName>
</protein>
<feature type="compositionally biased region" description="Acidic residues" evidence="1">
    <location>
        <begin position="417"/>
        <end position="427"/>
    </location>
</feature>
<sequence>MPKRKNNKLNGSKKAPPSNSSATNAEHNTNTNDITNVEHNTNTNDITNVEHNTNTNDITNVPQMYQASSLSNNNIKLNRGANKSLSTRENHLSDKHSFDTRSNSLVVDNQHDRSSNIRLSSTQESFDSHEDTAQTTMNNATPRAANAAMNHQPSNSSDNISSETNVNKKTTHYISKSSITFGTPVTGGNHIRGNFSQNAKSFDINRSIIRLPDRNSQTHENRPSTSTPVQLRAIDIQCSIEYRELEKKNKELKTKVANLTAALKIVGKQLKQMKTTHMLKPRPEFWNELAIFMNSNSEPFKGDGRTIAEIGAELGLNQATIQQVQQDAEKPDKVAMNIWRALCPTQADRLYVESVRYVPAKTLQNIYTFARLCYPKMNLNYKKMKNDIATNIRQSLFSSKREQNMSTDSSQLQQNDGNDDDENDMIESQEISFDLQSFLQKENLIDDIGDEEE</sequence>
<accession>A0A815MEH8</accession>
<feature type="region of interest" description="Disordered" evidence="1">
    <location>
        <begin position="84"/>
        <end position="134"/>
    </location>
</feature>
<name>A0A815MEH8_9BILA</name>
<proteinExistence type="predicted"/>
<dbReference type="Proteomes" id="UP000663864">
    <property type="component" value="Unassembled WGS sequence"/>
</dbReference>
<organism evidence="2 3">
    <name type="scientific">Rotaria sordida</name>
    <dbReference type="NCBI Taxonomy" id="392033"/>
    <lineage>
        <taxon>Eukaryota</taxon>
        <taxon>Metazoa</taxon>
        <taxon>Spiralia</taxon>
        <taxon>Gnathifera</taxon>
        <taxon>Rotifera</taxon>
        <taxon>Eurotatoria</taxon>
        <taxon>Bdelloidea</taxon>
        <taxon>Philodinida</taxon>
        <taxon>Philodinidae</taxon>
        <taxon>Rotaria</taxon>
    </lineage>
</organism>
<feature type="region of interest" description="Disordered" evidence="1">
    <location>
        <begin position="146"/>
        <end position="165"/>
    </location>
</feature>
<dbReference type="EMBL" id="CAJNOT010004222">
    <property type="protein sequence ID" value="CAF1422209.1"/>
    <property type="molecule type" value="Genomic_DNA"/>
</dbReference>
<dbReference type="AlphaFoldDB" id="A0A815MEH8"/>
<evidence type="ECO:0000256" key="1">
    <source>
        <dbReference type="SAM" id="MobiDB-lite"/>
    </source>
</evidence>
<feature type="compositionally biased region" description="Polar residues" evidence="1">
    <location>
        <begin position="17"/>
        <end position="57"/>
    </location>
</feature>
<evidence type="ECO:0000313" key="3">
    <source>
        <dbReference type="Proteomes" id="UP000663864"/>
    </source>
</evidence>
<gene>
    <name evidence="2" type="ORF">ZHD862_LOCUS34002</name>
</gene>
<feature type="compositionally biased region" description="Polar residues" evidence="1">
    <location>
        <begin position="149"/>
        <end position="165"/>
    </location>
</feature>
<reference evidence="2" key="1">
    <citation type="submission" date="2021-02" db="EMBL/GenBank/DDBJ databases">
        <authorList>
            <person name="Nowell W R."/>
        </authorList>
    </citation>
    <scope>NUCLEOTIDE SEQUENCE</scope>
</reference>
<feature type="region of interest" description="Disordered" evidence="1">
    <location>
        <begin position="398"/>
        <end position="427"/>
    </location>
</feature>
<comment type="caution">
    <text evidence="2">The sequence shown here is derived from an EMBL/GenBank/DDBJ whole genome shotgun (WGS) entry which is preliminary data.</text>
</comment>